<keyword evidence="1" id="KW-0732">Signal</keyword>
<accession>A0A1Y2LPR6</accession>
<dbReference type="STRING" id="105696.A0A1Y2LPR6"/>
<feature type="signal peptide" evidence="1">
    <location>
        <begin position="1"/>
        <end position="21"/>
    </location>
</feature>
<dbReference type="Proteomes" id="UP000193240">
    <property type="component" value="Unassembled WGS sequence"/>
</dbReference>
<name>A0A1Y2LPR6_EPING</name>
<evidence type="ECO:0000256" key="1">
    <source>
        <dbReference type="SAM" id="SignalP"/>
    </source>
</evidence>
<reference evidence="2 3" key="1">
    <citation type="journal article" date="2017" name="Genome Announc.">
        <title>Genome sequence of the saprophytic ascomycete Epicoccum nigrum ICMP 19927 strain isolated from New Zealand.</title>
        <authorList>
            <person name="Fokin M."/>
            <person name="Fleetwood D."/>
            <person name="Weir B.S."/>
            <person name="Villas-Boas S.G."/>
        </authorList>
    </citation>
    <scope>NUCLEOTIDE SEQUENCE [LARGE SCALE GENOMIC DNA]</scope>
    <source>
        <strain evidence="2 3">ICMP 19927</strain>
    </source>
</reference>
<keyword evidence="3" id="KW-1185">Reference proteome</keyword>
<dbReference type="EMBL" id="KZ107853">
    <property type="protein sequence ID" value="OSS45901.1"/>
    <property type="molecule type" value="Genomic_DNA"/>
</dbReference>
<sequence length="405" mass="44078">MSVSRFSSLMAFAALLCLVVSDPVYDSESICYSYGVDFLDEGSYFINSNSTESFSAVSTFKGCNTDVADILLIDPEDVEYICDDVPTTPDETNQLSGCPIRKNQMSSGHWTLLILGDNGAYPAQPFAWQRDIYLTVGPQATSTYTPTLTVTSISIPLTTVTQTTTSVLVVETGSLSTVTIPSATAKNTKTITPKAVTTTSTKTLTRTKFTHTRVIKTTTQTKTATCAPPDHPSKLDKPARYSPTRLHPAALATPTTIHKGKGRRHRRPDRTVNYGWARARVEAAKQKRNAKNQGLERRAPDVETTTITDETPVTTTTTSTAPVTTTTEIELITQISTSTLAPSTAFYGVFTQTTTLPTPTKTRLRIDWATTTTTISWGATYTKYSTVTPQASVTACRRAGGHFRH</sequence>
<organism evidence="2 3">
    <name type="scientific">Epicoccum nigrum</name>
    <name type="common">Soil fungus</name>
    <name type="synonym">Epicoccum purpurascens</name>
    <dbReference type="NCBI Taxonomy" id="105696"/>
    <lineage>
        <taxon>Eukaryota</taxon>
        <taxon>Fungi</taxon>
        <taxon>Dikarya</taxon>
        <taxon>Ascomycota</taxon>
        <taxon>Pezizomycotina</taxon>
        <taxon>Dothideomycetes</taxon>
        <taxon>Pleosporomycetidae</taxon>
        <taxon>Pleosporales</taxon>
        <taxon>Pleosporineae</taxon>
        <taxon>Didymellaceae</taxon>
        <taxon>Epicoccum</taxon>
    </lineage>
</organism>
<evidence type="ECO:0000313" key="3">
    <source>
        <dbReference type="Proteomes" id="UP000193240"/>
    </source>
</evidence>
<proteinExistence type="predicted"/>
<feature type="chain" id="PRO_5011965865" evidence="1">
    <location>
        <begin position="22"/>
        <end position="405"/>
    </location>
</feature>
<dbReference type="AlphaFoldDB" id="A0A1Y2LPR6"/>
<dbReference type="InParanoid" id="A0A1Y2LPR6"/>
<evidence type="ECO:0000313" key="2">
    <source>
        <dbReference type="EMBL" id="OSS45901.1"/>
    </source>
</evidence>
<dbReference type="OMA" id="PFAWQRD"/>
<gene>
    <name evidence="2" type="ORF">B5807_09777</name>
</gene>
<protein>
    <submittedName>
        <fullName evidence="2">Uncharacterized protein</fullName>
    </submittedName>
</protein>